<feature type="region of interest" description="Disordered" evidence="1">
    <location>
        <begin position="1"/>
        <end position="60"/>
    </location>
</feature>
<gene>
    <name evidence="3" type="ORF">AMJAP_2658</name>
</gene>
<feature type="transmembrane region" description="Helical" evidence="2">
    <location>
        <begin position="66"/>
        <end position="86"/>
    </location>
</feature>
<dbReference type="AlphaFoldDB" id="A0A7R6PMX2"/>
<keyword evidence="4" id="KW-1185">Reference proteome</keyword>
<organism evidence="3 4">
    <name type="scientific">Amphritea japonica ATCC BAA-1530</name>
    <dbReference type="NCBI Taxonomy" id="1278309"/>
    <lineage>
        <taxon>Bacteria</taxon>
        <taxon>Pseudomonadati</taxon>
        <taxon>Pseudomonadota</taxon>
        <taxon>Gammaproteobacteria</taxon>
        <taxon>Oceanospirillales</taxon>
        <taxon>Oceanospirillaceae</taxon>
        <taxon>Amphritea</taxon>
    </lineage>
</organism>
<evidence type="ECO:0000256" key="1">
    <source>
        <dbReference type="SAM" id="MobiDB-lite"/>
    </source>
</evidence>
<accession>A0A7R6PMX2</accession>
<reference evidence="3 4" key="1">
    <citation type="journal article" date="2008" name="Int. J. Syst. Evol. Microbiol.">
        <title>Amphritea japonica sp. nov. and Amphritea balenae sp. nov., isolated from the sediment adjacent to sperm whale carcasses off Kagoshima, Japan.</title>
        <authorList>
            <person name="Miyazaki M."/>
            <person name="Nogi Y."/>
            <person name="Fujiwara Y."/>
            <person name="Kawato M."/>
            <person name="Nagahama T."/>
            <person name="Kubokawa K."/>
            <person name="Horikoshi K."/>
        </authorList>
    </citation>
    <scope>NUCLEOTIDE SEQUENCE [LARGE SCALE GENOMIC DNA]</scope>
    <source>
        <strain evidence="3 4">ATCC BAA-1530</strain>
    </source>
</reference>
<sequence>MSDMRDQDKDLDLPSFGPAEREPEIKTSVNASESKSEPPKGGQSQSDGNHQQPDSIQKSGSGGNGLSFFIILLLAASVGGLAYWNFLQHQQLLTLESERQGIDEKVLELQQLLQVAESSAAQSGETLQSQVQKQASTTQQKFSKLDSETAKLNSEIAKLWVVAHQRNAPKIAELEKQLAASTALVSAQAKTLKSLKADLAMLGKQIKTAEAKGQGAVKQVAAVKQSIAALGTEFQVLSESIESAQSDLSKKLAFLAEEMKSMKTNQGSAAGLERRVRVNEQAVKAIDGSRLLLNKELLQIRQKLNNLQLKIEQI</sequence>
<feature type="compositionally biased region" description="Basic and acidic residues" evidence="1">
    <location>
        <begin position="1"/>
        <end position="12"/>
    </location>
</feature>
<feature type="compositionally biased region" description="Polar residues" evidence="1">
    <location>
        <begin position="42"/>
        <end position="59"/>
    </location>
</feature>
<name>A0A7R6PMX2_9GAMM</name>
<evidence type="ECO:0000313" key="4">
    <source>
        <dbReference type="Proteomes" id="UP000595663"/>
    </source>
</evidence>
<evidence type="ECO:0000313" key="3">
    <source>
        <dbReference type="EMBL" id="BBB27245.1"/>
    </source>
</evidence>
<dbReference type="KEGG" id="ajp:AMJAP_2658"/>
<keyword evidence="2" id="KW-1133">Transmembrane helix</keyword>
<evidence type="ECO:0000256" key="2">
    <source>
        <dbReference type="SAM" id="Phobius"/>
    </source>
</evidence>
<dbReference type="Proteomes" id="UP000595663">
    <property type="component" value="Chromosome"/>
</dbReference>
<protein>
    <recommendedName>
        <fullName evidence="5">Chromosome segregation ATPase</fullName>
    </recommendedName>
</protein>
<proteinExistence type="predicted"/>
<keyword evidence="2" id="KW-0472">Membrane</keyword>
<keyword evidence="2" id="KW-0812">Transmembrane</keyword>
<evidence type="ECO:0008006" key="5">
    <source>
        <dbReference type="Google" id="ProtNLM"/>
    </source>
</evidence>
<dbReference type="EMBL" id="AP014545">
    <property type="protein sequence ID" value="BBB27245.1"/>
    <property type="molecule type" value="Genomic_DNA"/>
</dbReference>